<keyword evidence="1 4" id="KW-0378">Hydrolase</keyword>
<proteinExistence type="predicted"/>
<evidence type="ECO:0000313" key="4">
    <source>
        <dbReference type="EMBL" id="TPE60605.1"/>
    </source>
</evidence>
<dbReference type="SUPFAM" id="SSF53474">
    <property type="entry name" value="alpha/beta-Hydrolases"/>
    <property type="match status" value="1"/>
</dbReference>
<dbReference type="InterPro" id="IPR029058">
    <property type="entry name" value="AB_hydrolase_fold"/>
</dbReference>
<accession>A0A501XJH4</accession>
<organism evidence="4 5">
    <name type="scientific">Sandaracinobacter neustonicus</name>
    <dbReference type="NCBI Taxonomy" id="1715348"/>
    <lineage>
        <taxon>Bacteria</taxon>
        <taxon>Pseudomonadati</taxon>
        <taxon>Pseudomonadota</taxon>
        <taxon>Alphaproteobacteria</taxon>
        <taxon>Sphingomonadales</taxon>
        <taxon>Sphingosinicellaceae</taxon>
        <taxon>Sandaracinobacter</taxon>
    </lineage>
</organism>
<protein>
    <submittedName>
        <fullName evidence="4">Alpha/beta hydrolase</fullName>
    </submittedName>
</protein>
<feature type="signal peptide" evidence="2">
    <location>
        <begin position="1"/>
        <end position="21"/>
    </location>
</feature>
<sequence length="318" mass="32949">MLSRRGLMGAVLASAATPAAAFSAASDTFPLWTGGVPGKGATVPVEELVERGKAPGVLDRALFGISEPRMIVVRPARADGSAVLICPGGGYRRVVIDREGYEVAHWLAARGVTAFVLIYRLPAEGWTTGADTSLIDAQRAMRLIRAKAAQFGVDPARLAVMGFSAGGHLAADLAARFATVAQPPVDIVDTLSARPMLAAPIYPVIAMEGPLAHAGSREKLIGAEAPPEVARAHDPSANVPPDAPPHFLVHAEDDGAVPVGNSLRLREALKARGIAVETHLFETGGHGFGLAAGRPAGAWPQLFMAFASARGLVKPPPG</sequence>
<dbReference type="Gene3D" id="3.40.50.1820">
    <property type="entry name" value="alpha/beta hydrolase"/>
    <property type="match status" value="1"/>
</dbReference>
<name>A0A501XJH4_9SPHN</name>
<evidence type="ECO:0000256" key="2">
    <source>
        <dbReference type="SAM" id="SignalP"/>
    </source>
</evidence>
<dbReference type="InterPro" id="IPR049492">
    <property type="entry name" value="BD-FAE-like_dom"/>
</dbReference>
<dbReference type="PANTHER" id="PTHR48081:SF6">
    <property type="entry name" value="PEPTIDASE S9 PROLYL OLIGOPEPTIDASE CATALYTIC DOMAIN-CONTAINING PROTEIN"/>
    <property type="match status" value="1"/>
</dbReference>
<comment type="caution">
    <text evidence="4">The sequence shown here is derived from an EMBL/GenBank/DDBJ whole genome shotgun (WGS) entry which is preliminary data.</text>
</comment>
<dbReference type="EMBL" id="VFSU01000026">
    <property type="protein sequence ID" value="TPE60605.1"/>
    <property type="molecule type" value="Genomic_DNA"/>
</dbReference>
<dbReference type="Proteomes" id="UP000319897">
    <property type="component" value="Unassembled WGS sequence"/>
</dbReference>
<reference evidence="4 5" key="1">
    <citation type="submission" date="2019-06" db="EMBL/GenBank/DDBJ databases">
        <authorList>
            <person name="Lee I."/>
            <person name="Jang G.I."/>
            <person name="Hwang C.Y."/>
        </authorList>
    </citation>
    <scope>NUCLEOTIDE SEQUENCE [LARGE SCALE GENOMIC DNA]</scope>
    <source>
        <strain evidence="4 5">PAMC 28131</strain>
    </source>
</reference>
<feature type="domain" description="BD-FAE-like" evidence="3">
    <location>
        <begin position="87"/>
        <end position="269"/>
    </location>
</feature>
<evidence type="ECO:0000256" key="1">
    <source>
        <dbReference type="ARBA" id="ARBA00022801"/>
    </source>
</evidence>
<keyword evidence="5" id="KW-1185">Reference proteome</keyword>
<dbReference type="PANTHER" id="PTHR48081">
    <property type="entry name" value="AB HYDROLASE SUPERFAMILY PROTEIN C4A8.06C"/>
    <property type="match status" value="1"/>
</dbReference>
<evidence type="ECO:0000259" key="3">
    <source>
        <dbReference type="Pfam" id="PF20434"/>
    </source>
</evidence>
<dbReference type="GO" id="GO:0016787">
    <property type="term" value="F:hydrolase activity"/>
    <property type="evidence" value="ECO:0007669"/>
    <property type="project" value="UniProtKB-KW"/>
</dbReference>
<dbReference type="Pfam" id="PF20434">
    <property type="entry name" value="BD-FAE"/>
    <property type="match status" value="1"/>
</dbReference>
<dbReference type="AlphaFoldDB" id="A0A501XJH4"/>
<gene>
    <name evidence="4" type="ORF">FJQ54_11480</name>
</gene>
<keyword evidence="2" id="KW-0732">Signal</keyword>
<dbReference type="OrthoDB" id="9771666at2"/>
<evidence type="ECO:0000313" key="5">
    <source>
        <dbReference type="Proteomes" id="UP000319897"/>
    </source>
</evidence>
<feature type="chain" id="PRO_5021483260" evidence="2">
    <location>
        <begin position="22"/>
        <end position="318"/>
    </location>
</feature>
<dbReference type="InterPro" id="IPR050300">
    <property type="entry name" value="GDXG_lipolytic_enzyme"/>
</dbReference>